<reference evidence="8" key="1">
    <citation type="journal article" date="2021" name="Proc. Natl. Acad. Sci. U.S.A.">
        <title>A Catalog of Tens of Thousands of Viruses from Human Metagenomes Reveals Hidden Associations with Chronic Diseases.</title>
        <authorList>
            <person name="Tisza M.J."/>
            <person name="Buck C.B."/>
        </authorList>
    </citation>
    <scope>NUCLEOTIDE SEQUENCE</scope>
    <source>
        <strain evidence="8">CtcyQ27</strain>
    </source>
</reference>
<evidence type="ECO:0000256" key="1">
    <source>
        <dbReference type="ARBA" id="ARBA00012417"/>
    </source>
</evidence>
<keyword evidence="6" id="KW-0239">DNA-directed DNA polymerase</keyword>
<keyword evidence="4" id="KW-0540">Nuclease</keyword>
<evidence type="ECO:0000259" key="7">
    <source>
        <dbReference type="Pfam" id="PF00136"/>
    </source>
</evidence>
<sequence>MVNSAVDNSAGVMRYMQQMHTVMSLIYPSLNNQEIKDAIDYSVKKRFVDTKCKIVNNYNKKEHEMLLSEFTNYIASQQPICTPSGVMFMRHGTVPNPLIEMIRGFMEMRGVHKAEMFKYPKGSEMFVKYNLLQLLDKIDCNGIYGVLGQCQAMFYNIFVAESITTTGRELISTATMFFESFLSNNVKFASLEEVVWFIDSVVSERKERRYRDCDILDRNISKEECFNKIVLTIGDYKQGLIKWLPDEMDLQIIWDIINRLDQEDINRLYYKNNLYEFMDNASMTNALLILLEKLDQPFMDPNEPPKEIKVEIDTLVDILKEFVYFKYQYMDKVDRCDNMIKNIAGISDTDSAIISLEAWFRFGLEKCKGHKFKILNEIDNPVLGETKPIEEDYEDYDFINDDIVIRKRLVNPNKQTGSDNLRYSLVNIMAYIVGALVNDYMVEYTKANHSYGEDRKCLIYMKNEFLMKRALLTEGMKNYASKQELQEGHKVPEEESMDIKGLQIRKVTLNKSIQSALSKILYEEILDTDVIDQVRIIKRLAILDKKIFRSLNNGEKEFYKPVNVKSMDHYDDPMGIQGIKAAVIWNDIKDDGLEGFDLTARNSMDIVKVVVNEETVEKIKDTYPETYEKIKNVLKDTSIFKGKATSKGNEFTSLAIPLDVAVPKWVVEFIDYTTIINDNIGNFPLKSVNIQTNGNNNIPYSNIMSI</sequence>
<protein>
    <recommendedName>
        <fullName evidence="1">DNA-directed DNA polymerase</fullName>
        <ecNumber evidence="1">2.7.7.7</ecNumber>
    </recommendedName>
</protein>
<dbReference type="GO" id="GO:0000166">
    <property type="term" value="F:nucleotide binding"/>
    <property type="evidence" value="ECO:0007669"/>
    <property type="project" value="InterPro"/>
</dbReference>
<dbReference type="Gene3D" id="1.10.287.690">
    <property type="entry name" value="Helix hairpin bin"/>
    <property type="match status" value="1"/>
</dbReference>
<dbReference type="Gene3D" id="3.90.1600.10">
    <property type="entry name" value="Palm domain of DNA polymerase"/>
    <property type="match status" value="1"/>
</dbReference>
<evidence type="ECO:0000256" key="2">
    <source>
        <dbReference type="ARBA" id="ARBA00022679"/>
    </source>
</evidence>
<dbReference type="InterPro" id="IPR043502">
    <property type="entry name" value="DNA/RNA_pol_sf"/>
</dbReference>
<evidence type="ECO:0000256" key="6">
    <source>
        <dbReference type="ARBA" id="ARBA00022932"/>
    </source>
</evidence>
<dbReference type="GO" id="GO:0016787">
    <property type="term" value="F:hydrolase activity"/>
    <property type="evidence" value="ECO:0007669"/>
    <property type="project" value="UniProtKB-KW"/>
</dbReference>
<evidence type="ECO:0000256" key="5">
    <source>
        <dbReference type="ARBA" id="ARBA00022801"/>
    </source>
</evidence>
<dbReference type="InterPro" id="IPR046908">
    <property type="entry name" value="divDNApol"/>
</dbReference>
<dbReference type="InterPro" id="IPR006134">
    <property type="entry name" value="DNA-dir_DNA_pol_B_multi_dom"/>
</dbReference>
<dbReference type="GO" id="GO:0003677">
    <property type="term" value="F:DNA binding"/>
    <property type="evidence" value="ECO:0007669"/>
    <property type="project" value="InterPro"/>
</dbReference>
<keyword evidence="2" id="KW-0808">Transferase</keyword>
<organism evidence="8">
    <name type="scientific">Myoviridae sp. ctcyQ27</name>
    <dbReference type="NCBI Taxonomy" id="2825139"/>
    <lineage>
        <taxon>Viruses</taxon>
        <taxon>Duplodnaviria</taxon>
        <taxon>Heunggongvirae</taxon>
        <taxon>Uroviricota</taxon>
        <taxon>Caudoviricetes</taxon>
    </lineage>
</organism>
<keyword evidence="3" id="KW-0548">Nucleotidyltransferase</keyword>
<evidence type="ECO:0000256" key="4">
    <source>
        <dbReference type="ARBA" id="ARBA00022722"/>
    </source>
</evidence>
<dbReference type="InterPro" id="IPR023211">
    <property type="entry name" value="DNA_pol_palm_dom_sf"/>
</dbReference>
<name>A0A8S5UF06_9CAUD</name>
<dbReference type="GO" id="GO:0003887">
    <property type="term" value="F:DNA-directed DNA polymerase activity"/>
    <property type="evidence" value="ECO:0007669"/>
    <property type="project" value="UniProtKB-KW"/>
</dbReference>
<evidence type="ECO:0000256" key="3">
    <source>
        <dbReference type="ARBA" id="ARBA00022695"/>
    </source>
</evidence>
<dbReference type="SUPFAM" id="SSF56672">
    <property type="entry name" value="DNA/RNA polymerases"/>
    <property type="match status" value="1"/>
</dbReference>
<evidence type="ECO:0000313" key="8">
    <source>
        <dbReference type="EMBL" id="DAF93079.1"/>
    </source>
</evidence>
<dbReference type="GO" id="GO:0004518">
    <property type="term" value="F:nuclease activity"/>
    <property type="evidence" value="ECO:0007669"/>
    <property type="project" value="UniProtKB-KW"/>
</dbReference>
<keyword evidence="5" id="KW-0378">Hydrolase</keyword>
<dbReference type="Pfam" id="PF20286">
    <property type="entry name" value="divDNApol"/>
    <property type="match status" value="1"/>
</dbReference>
<dbReference type="EC" id="2.7.7.7" evidence="1"/>
<accession>A0A8S5UF06</accession>
<dbReference type="Pfam" id="PF00136">
    <property type="entry name" value="DNA_pol_B"/>
    <property type="match status" value="1"/>
</dbReference>
<feature type="domain" description="DNA-directed DNA polymerase family B multifunctional" evidence="7">
    <location>
        <begin position="76"/>
        <end position="181"/>
    </location>
</feature>
<proteinExistence type="predicted"/>
<dbReference type="EMBL" id="BK016080">
    <property type="protein sequence ID" value="DAF93079.1"/>
    <property type="molecule type" value="Genomic_DNA"/>
</dbReference>